<dbReference type="EMBL" id="WVUK01000062">
    <property type="protein sequence ID" value="KAF7490830.1"/>
    <property type="molecule type" value="Genomic_DNA"/>
</dbReference>
<dbReference type="GO" id="GO:0019706">
    <property type="term" value="F:protein-cysteine S-palmitoyltransferase activity"/>
    <property type="evidence" value="ECO:0007669"/>
    <property type="project" value="UniProtKB-EC"/>
</dbReference>
<comment type="catalytic activity">
    <reaction evidence="7">
        <text>L-cysteinyl-[protein] + hexadecanoyl-CoA = S-hexadecanoyl-L-cysteinyl-[protein] + CoA</text>
        <dbReference type="Rhea" id="RHEA:36683"/>
        <dbReference type="Rhea" id="RHEA-COMP:10131"/>
        <dbReference type="Rhea" id="RHEA-COMP:11032"/>
        <dbReference type="ChEBI" id="CHEBI:29950"/>
        <dbReference type="ChEBI" id="CHEBI:57287"/>
        <dbReference type="ChEBI" id="CHEBI:57379"/>
        <dbReference type="ChEBI" id="CHEBI:74151"/>
        <dbReference type="EC" id="2.3.1.225"/>
    </reaction>
</comment>
<evidence type="ECO:0000256" key="1">
    <source>
        <dbReference type="ARBA" id="ARBA00004141"/>
    </source>
</evidence>
<dbReference type="GO" id="GO:0005783">
    <property type="term" value="C:endoplasmic reticulum"/>
    <property type="evidence" value="ECO:0007669"/>
    <property type="project" value="TreeGrafter"/>
</dbReference>
<keyword evidence="4 7" id="KW-1133">Transmembrane helix</keyword>
<evidence type="ECO:0000313" key="9">
    <source>
        <dbReference type="EMBL" id="KAF7490830.1"/>
    </source>
</evidence>
<dbReference type="Proteomes" id="UP000070412">
    <property type="component" value="Unassembled WGS sequence"/>
</dbReference>
<dbReference type="PROSITE" id="PS50216">
    <property type="entry name" value="DHHC"/>
    <property type="match status" value="1"/>
</dbReference>
<evidence type="ECO:0000313" key="10">
    <source>
        <dbReference type="EnsemblMetazoa" id="KAF7490830.1"/>
    </source>
</evidence>
<dbReference type="Pfam" id="PF01529">
    <property type="entry name" value="DHHC"/>
    <property type="match status" value="1"/>
</dbReference>
<feature type="transmembrane region" description="Helical" evidence="7">
    <location>
        <begin position="14"/>
        <end position="39"/>
    </location>
</feature>
<feature type="domain" description="Palmitoyltransferase DHHC" evidence="8">
    <location>
        <begin position="121"/>
        <end position="192"/>
    </location>
</feature>
<dbReference type="AlphaFoldDB" id="A0A834VCU4"/>
<evidence type="ECO:0000256" key="4">
    <source>
        <dbReference type="ARBA" id="ARBA00022989"/>
    </source>
</evidence>
<comment type="subcellular location">
    <subcellularLocation>
        <location evidence="1">Membrane</location>
        <topology evidence="1">Multi-pass membrane protein</topology>
    </subcellularLocation>
</comment>
<reference evidence="10" key="3">
    <citation type="submission" date="2022-06" db="UniProtKB">
        <authorList>
            <consortium name="EnsemblMetazoa"/>
        </authorList>
    </citation>
    <scope>IDENTIFICATION</scope>
</reference>
<name>A0A834VCU4_SARSC</name>
<keyword evidence="6 7" id="KW-0012">Acyltransferase</keyword>
<dbReference type="PANTHER" id="PTHR22883">
    <property type="entry name" value="ZINC FINGER DHHC DOMAIN CONTAINING PROTEIN"/>
    <property type="match status" value="1"/>
</dbReference>
<reference evidence="11" key="1">
    <citation type="journal article" date="2020" name="PLoS Negl. Trop. Dis.">
        <title>High-quality nuclear genome for Sarcoptes scabiei-A critical resource for a neglected parasite.</title>
        <authorList>
            <person name="Korhonen P.K."/>
            <person name="Gasser R.B."/>
            <person name="Ma G."/>
            <person name="Wang T."/>
            <person name="Stroehlein A.J."/>
            <person name="Young N.D."/>
            <person name="Ang C.S."/>
            <person name="Fernando D.D."/>
            <person name="Lu H.C."/>
            <person name="Taylor S."/>
            <person name="Reynolds S.L."/>
            <person name="Mofiz E."/>
            <person name="Najaraj S.H."/>
            <person name="Gowda H."/>
            <person name="Madugundu A."/>
            <person name="Renuse S."/>
            <person name="Holt D."/>
            <person name="Pandey A."/>
            <person name="Papenfuss A.T."/>
            <person name="Fischer K."/>
        </authorList>
    </citation>
    <scope>NUCLEOTIDE SEQUENCE [LARGE SCALE GENOMIC DNA]</scope>
</reference>
<dbReference type="GO" id="GO:0016020">
    <property type="term" value="C:membrane"/>
    <property type="evidence" value="ECO:0007669"/>
    <property type="project" value="UniProtKB-SubCell"/>
</dbReference>
<evidence type="ECO:0000256" key="2">
    <source>
        <dbReference type="ARBA" id="ARBA00022679"/>
    </source>
</evidence>
<dbReference type="InterPro" id="IPR001594">
    <property type="entry name" value="Palmitoyltrfase_DHHC"/>
</dbReference>
<dbReference type="EC" id="2.3.1.225" evidence="7"/>
<keyword evidence="2 7" id="KW-0808">Transferase</keyword>
<protein>
    <recommendedName>
        <fullName evidence="7">Palmitoyltransferase</fullName>
        <ecNumber evidence="7">2.3.1.225</ecNumber>
    </recommendedName>
</protein>
<accession>A0A834VCU4</accession>
<comment type="domain">
    <text evidence="7">The DHHC domain is required for palmitoyltransferase activity.</text>
</comment>
<dbReference type="GO" id="GO:0005794">
    <property type="term" value="C:Golgi apparatus"/>
    <property type="evidence" value="ECO:0007669"/>
    <property type="project" value="TreeGrafter"/>
</dbReference>
<evidence type="ECO:0000259" key="8">
    <source>
        <dbReference type="Pfam" id="PF01529"/>
    </source>
</evidence>
<reference evidence="9" key="2">
    <citation type="submission" date="2020-01" db="EMBL/GenBank/DDBJ databases">
        <authorList>
            <person name="Korhonen P.K.K."/>
            <person name="Guangxu M.G."/>
            <person name="Wang T.W."/>
            <person name="Stroehlein A.J.S."/>
            <person name="Young N.D."/>
            <person name="Ang C.-S.A."/>
            <person name="Fernando D.W.F."/>
            <person name="Lu H.L."/>
            <person name="Taylor S.T."/>
            <person name="Ehtesham M.E.M."/>
            <person name="Najaraj S.H.N."/>
            <person name="Harsha G.H.G."/>
            <person name="Madugundu A.M."/>
            <person name="Renuse S.R."/>
            <person name="Holt D.H."/>
            <person name="Pandey A.P."/>
            <person name="Papenfuss A.P."/>
            <person name="Gasser R.B.G."/>
            <person name="Fischer K.F."/>
        </authorList>
    </citation>
    <scope>NUCLEOTIDE SEQUENCE</scope>
    <source>
        <strain evidence="9">SSS_KF_BRIS2020</strain>
    </source>
</reference>
<comment type="similarity">
    <text evidence="7">Belongs to the DHHC palmitoyltransferase family.</text>
</comment>
<dbReference type="OrthoDB" id="331948at2759"/>
<evidence type="ECO:0000256" key="3">
    <source>
        <dbReference type="ARBA" id="ARBA00022692"/>
    </source>
</evidence>
<dbReference type="GO" id="GO:0006612">
    <property type="term" value="P:protein targeting to membrane"/>
    <property type="evidence" value="ECO:0007669"/>
    <property type="project" value="TreeGrafter"/>
</dbReference>
<keyword evidence="11" id="KW-1185">Reference proteome</keyword>
<dbReference type="EnsemblMetazoa" id="SSS_1698s_mrna">
    <property type="protein sequence ID" value="KAF7490830.1"/>
    <property type="gene ID" value="SSS_1698"/>
</dbReference>
<keyword evidence="3 7" id="KW-0812">Transmembrane</keyword>
<proteinExistence type="inferred from homology"/>
<gene>
    <name evidence="9" type="ORF">SSS_1698</name>
</gene>
<feature type="transmembrane region" description="Helical" evidence="7">
    <location>
        <begin position="171"/>
        <end position="191"/>
    </location>
</feature>
<sequence length="286" mass="33375">MSSLSSLFRALESALYIIIVGCYQLCLLMIVWSHLMCVFSDAGRIGPNRRQRINQSEWRVQNHPNRCNYIQQEQCDIFNKESESEFNFFIYNGPSIFQSNSRLLNNGPSYQQNHTPFYESDWSFCKLCRIYRPPGAHHCDICRHCILQMDHHCPWINNCVGQLNQKYFLQFTSYSFIGCLYTIVMIFLSLIIHPPSLPLRIVHTGLFLLASFIFDLNNIHRRASSRIEDTVFGGPRIIDGHPKQTRTKLLRQMFGNIPIILWAIPYPFKSASKMIEQKKPNPTFTL</sequence>
<keyword evidence="5 7" id="KW-0472">Membrane</keyword>
<organism evidence="9">
    <name type="scientific">Sarcoptes scabiei</name>
    <name type="common">Itch mite</name>
    <name type="synonym">Acarus scabiei</name>
    <dbReference type="NCBI Taxonomy" id="52283"/>
    <lineage>
        <taxon>Eukaryota</taxon>
        <taxon>Metazoa</taxon>
        <taxon>Ecdysozoa</taxon>
        <taxon>Arthropoda</taxon>
        <taxon>Chelicerata</taxon>
        <taxon>Arachnida</taxon>
        <taxon>Acari</taxon>
        <taxon>Acariformes</taxon>
        <taxon>Sarcoptiformes</taxon>
        <taxon>Astigmata</taxon>
        <taxon>Psoroptidia</taxon>
        <taxon>Sarcoptoidea</taxon>
        <taxon>Sarcoptidae</taxon>
        <taxon>Sarcoptinae</taxon>
        <taxon>Sarcoptes</taxon>
    </lineage>
</organism>
<dbReference type="InterPro" id="IPR039859">
    <property type="entry name" value="PFA4/ZDH16/20/ERF2-like"/>
</dbReference>
<evidence type="ECO:0000313" key="11">
    <source>
        <dbReference type="Proteomes" id="UP000070412"/>
    </source>
</evidence>
<evidence type="ECO:0000256" key="6">
    <source>
        <dbReference type="ARBA" id="ARBA00023315"/>
    </source>
</evidence>
<feature type="transmembrane region" description="Helical" evidence="7">
    <location>
        <begin position="197"/>
        <end position="216"/>
    </location>
</feature>
<evidence type="ECO:0000256" key="7">
    <source>
        <dbReference type="RuleBase" id="RU079119"/>
    </source>
</evidence>
<evidence type="ECO:0000256" key="5">
    <source>
        <dbReference type="ARBA" id="ARBA00023136"/>
    </source>
</evidence>
<dbReference type="PANTHER" id="PTHR22883:SF147">
    <property type="entry name" value="PALMITOYLTRANSFERASE"/>
    <property type="match status" value="1"/>
</dbReference>